<evidence type="ECO:0000256" key="1">
    <source>
        <dbReference type="SAM" id="MobiDB-lite"/>
    </source>
</evidence>
<evidence type="ECO:0000313" key="4">
    <source>
        <dbReference type="Proteomes" id="UP001642540"/>
    </source>
</evidence>
<feature type="domain" description="RNase NYN" evidence="2">
    <location>
        <begin position="375"/>
        <end position="534"/>
    </location>
</feature>
<dbReference type="InterPro" id="IPR021869">
    <property type="entry name" value="RNase_Zc3h12_NYN"/>
</dbReference>
<protein>
    <recommendedName>
        <fullName evidence="2">RNase NYN domain-containing protein</fullName>
    </recommendedName>
</protein>
<sequence>MASEFRFDTMFFTNSHTNAKEEAGFPSDWKECHEWLTRQRDVSSSSYETSKILRKLSETDEQKTKRIQKWVNVATTQLPKLHAAEKDRHHMRRKRNASSQHSEEGHLHSTGSDTSLHNLSFSSNDKTILVSDISDEVNLEQVEQDAELQCVAHEHNPRDQEKMPNQILVTNKGNGRQEQRPFKVSRMNLETGLFETVWKTETATPLIDYTQKDEELVLEEDSKATTCPEPQFSSEVSDTIPDDPKITMKDHEYVPQIMKVNSGASGVAKVNADISNWKRKISSDYTNMSSEEKRIKRLQRFADDSAGLNSTLDEIIVDRNIQYMKPGNNQPVEWLRCAPEEIEDKNIVSSPGEPVAKVLRIKPLDDSGVLATGKLRPIVVDGSNVAAEYAGHGANRFDCKGIEVCVKHFLATGHDDITVVVPEGFMLPTNKRIINQDVLHQLKMEGRLLTCWCRQIATGKWANSYDDRMIVEVACRKEAVIISNDKYRDLCNEESKWRDTIFHRLLPFRFVPGKPDEMLLPKDPNGRYGPSLEEFLQFP</sequence>
<dbReference type="InterPro" id="IPR051101">
    <property type="entry name" value="ZC3H12/N4BP1_RNase_Reg"/>
</dbReference>
<comment type="caution">
    <text evidence="3">The sequence shown here is derived from an EMBL/GenBank/DDBJ whole genome shotgun (WGS) entry which is preliminary data.</text>
</comment>
<evidence type="ECO:0000259" key="2">
    <source>
        <dbReference type="Pfam" id="PF11977"/>
    </source>
</evidence>
<proteinExistence type="predicted"/>
<name>A0ABP1QZ52_9HEXA</name>
<gene>
    <name evidence="3" type="ORF">ODALV1_LOCUS16990</name>
</gene>
<feature type="region of interest" description="Disordered" evidence="1">
    <location>
        <begin position="221"/>
        <end position="243"/>
    </location>
</feature>
<reference evidence="3 4" key="1">
    <citation type="submission" date="2024-08" db="EMBL/GenBank/DDBJ databases">
        <authorList>
            <person name="Cucini C."/>
            <person name="Frati F."/>
        </authorList>
    </citation>
    <scope>NUCLEOTIDE SEQUENCE [LARGE SCALE GENOMIC DNA]</scope>
</reference>
<feature type="compositionally biased region" description="Polar residues" evidence="1">
    <location>
        <begin position="109"/>
        <end position="119"/>
    </location>
</feature>
<dbReference type="Gene3D" id="3.40.50.11980">
    <property type="match status" value="1"/>
</dbReference>
<dbReference type="PANTHER" id="PTHR12876:SF35">
    <property type="entry name" value="LD08718P-RELATED"/>
    <property type="match status" value="1"/>
</dbReference>
<feature type="region of interest" description="Disordered" evidence="1">
    <location>
        <begin position="80"/>
        <end position="119"/>
    </location>
</feature>
<evidence type="ECO:0000313" key="3">
    <source>
        <dbReference type="EMBL" id="CAL8115732.1"/>
    </source>
</evidence>
<dbReference type="Pfam" id="PF11977">
    <property type="entry name" value="RNase_Zc3h12a"/>
    <property type="match status" value="1"/>
</dbReference>
<dbReference type="EMBL" id="CAXLJM020000051">
    <property type="protein sequence ID" value="CAL8115732.1"/>
    <property type="molecule type" value="Genomic_DNA"/>
</dbReference>
<keyword evidence="4" id="KW-1185">Reference proteome</keyword>
<dbReference type="PANTHER" id="PTHR12876">
    <property type="entry name" value="N4BP1-RELATED"/>
    <property type="match status" value="1"/>
</dbReference>
<dbReference type="Proteomes" id="UP001642540">
    <property type="component" value="Unassembled WGS sequence"/>
</dbReference>
<accession>A0ABP1QZ52</accession>
<organism evidence="3 4">
    <name type="scientific">Orchesella dallaii</name>
    <dbReference type="NCBI Taxonomy" id="48710"/>
    <lineage>
        <taxon>Eukaryota</taxon>
        <taxon>Metazoa</taxon>
        <taxon>Ecdysozoa</taxon>
        <taxon>Arthropoda</taxon>
        <taxon>Hexapoda</taxon>
        <taxon>Collembola</taxon>
        <taxon>Entomobryomorpha</taxon>
        <taxon>Entomobryoidea</taxon>
        <taxon>Orchesellidae</taxon>
        <taxon>Orchesellinae</taxon>
        <taxon>Orchesella</taxon>
    </lineage>
</organism>